<evidence type="ECO:0008006" key="5">
    <source>
        <dbReference type="Google" id="ProtNLM"/>
    </source>
</evidence>
<feature type="region of interest" description="Disordered" evidence="1">
    <location>
        <begin position="236"/>
        <end position="255"/>
    </location>
</feature>
<evidence type="ECO:0000313" key="3">
    <source>
        <dbReference type="EMBL" id="KAF9063172.1"/>
    </source>
</evidence>
<feature type="transmembrane region" description="Helical" evidence="2">
    <location>
        <begin position="48"/>
        <end position="68"/>
    </location>
</feature>
<evidence type="ECO:0000256" key="1">
    <source>
        <dbReference type="SAM" id="MobiDB-lite"/>
    </source>
</evidence>
<reference evidence="3" key="1">
    <citation type="submission" date="2020-11" db="EMBL/GenBank/DDBJ databases">
        <authorList>
            <consortium name="DOE Joint Genome Institute"/>
            <person name="Ahrendt S."/>
            <person name="Riley R."/>
            <person name="Andreopoulos W."/>
            <person name="Labutti K."/>
            <person name="Pangilinan J."/>
            <person name="Ruiz-Duenas F.J."/>
            <person name="Barrasa J.M."/>
            <person name="Sanchez-Garcia M."/>
            <person name="Camarero S."/>
            <person name="Miyauchi S."/>
            <person name="Serrano A."/>
            <person name="Linde D."/>
            <person name="Babiker R."/>
            <person name="Drula E."/>
            <person name="Ayuso-Fernandez I."/>
            <person name="Pacheco R."/>
            <person name="Padilla G."/>
            <person name="Ferreira P."/>
            <person name="Barriuso J."/>
            <person name="Kellner H."/>
            <person name="Castanera R."/>
            <person name="Alfaro M."/>
            <person name="Ramirez L."/>
            <person name="Pisabarro A.G."/>
            <person name="Kuo A."/>
            <person name="Tritt A."/>
            <person name="Lipzen A."/>
            <person name="He G."/>
            <person name="Yan M."/>
            <person name="Ng V."/>
            <person name="Cullen D."/>
            <person name="Martin F."/>
            <person name="Rosso M.-N."/>
            <person name="Henrissat B."/>
            <person name="Hibbett D."/>
            <person name="Martinez A.T."/>
            <person name="Grigoriev I.V."/>
        </authorList>
    </citation>
    <scope>NUCLEOTIDE SEQUENCE</scope>
    <source>
        <strain evidence="3">AH 40177</strain>
    </source>
</reference>
<evidence type="ECO:0000256" key="2">
    <source>
        <dbReference type="SAM" id="Phobius"/>
    </source>
</evidence>
<proteinExistence type="predicted"/>
<comment type="caution">
    <text evidence="3">The sequence shown here is derived from an EMBL/GenBank/DDBJ whole genome shotgun (WGS) entry which is preliminary data.</text>
</comment>
<dbReference type="AlphaFoldDB" id="A0A9P5PHA9"/>
<feature type="region of interest" description="Disordered" evidence="1">
    <location>
        <begin position="111"/>
        <end position="143"/>
    </location>
</feature>
<evidence type="ECO:0000313" key="4">
    <source>
        <dbReference type="Proteomes" id="UP000772434"/>
    </source>
</evidence>
<organism evidence="3 4">
    <name type="scientific">Rhodocollybia butyracea</name>
    <dbReference type="NCBI Taxonomy" id="206335"/>
    <lineage>
        <taxon>Eukaryota</taxon>
        <taxon>Fungi</taxon>
        <taxon>Dikarya</taxon>
        <taxon>Basidiomycota</taxon>
        <taxon>Agaricomycotina</taxon>
        <taxon>Agaricomycetes</taxon>
        <taxon>Agaricomycetidae</taxon>
        <taxon>Agaricales</taxon>
        <taxon>Marasmiineae</taxon>
        <taxon>Omphalotaceae</taxon>
        <taxon>Rhodocollybia</taxon>
    </lineage>
</organism>
<keyword evidence="2" id="KW-1133">Transmembrane helix</keyword>
<gene>
    <name evidence="3" type="ORF">BDP27DRAFT_1368234</name>
</gene>
<feature type="compositionally biased region" description="Polar residues" evidence="1">
    <location>
        <begin position="111"/>
        <end position="126"/>
    </location>
</feature>
<feature type="compositionally biased region" description="Low complexity" evidence="1">
    <location>
        <begin position="127"/>
        <end position="143"/>
    </location>
</feature>
<name>A0A9P5PHA9_9AGAR</name>
<sequence length="382" mass="40150">MPTQKPRSCSLKDLILVGSIVKFTLSVTAAILMRQRNGTVNGVVNDTLWAIAVVLVVQGFLGSVASWVDSRKQDERLHETLEEWDALWATNSSGNTNSAQLSIIGPVDVMTTGNGQDRQADTDQSVTAADPSATTNPNTPSPTIVASTCSSTFLLGLGEPVLLSQVENSGQNEGSIRITNDDAKQETQQLRPAPTQKNITMDVAPSGTDHQSSTFPPAPDISMLADTKGTNEESIVGNPAATDKGVGMDTHGNKSRSTEEIGLLSLGAGPNTIAVRGNNQYSEETDVGRSGMIAQDDPLTKGVTSSILVASSTRSATDSSLPSQAEDLEATPGVDAVAAGQYKEQIVVIHDSPLTVRNTDVTPSTAGRRFPLIPDEVAKGEK</sequence>
<keyword evidence="2" id="KW-0812">Transmembrane</keyword>
<dbReference type="Proteomes" id="UP000772434">
    <property type="component" value="Unassembled WGS sequence"/>
</dbReference>
<dbReference type="EMBL" id="JADNRY010000152">
    <property type="protein sequence ID" value="KAF9063172.1"/>
    <property type="molecule type" value="Genomic_DNA"/>
</dbReference>
<feature type="transmembrane region" description="Helical" evidence="2">
    <location>
        <begin position="14"/>
        <end position="33"/>
    </location>
</feature>
<keyword evidence="2" id="KW-0472">Membrane</keyword>
<accession>A0A9P5PHA9</accession>
<keyword evidence="4" id="KW-1185">Reference proteome</keyword>
<protein>
    <recommendedName>
        <fullName evidence="5">Transmembrane protein</fullName>
    </recommendedName>
</protein>